<keyword evidence="4" id="KW-1185">Reference proteome</keyword>
<proteinExistence type="predicted"/>
<dbReference type="Gene3D" id="3.40.50.2300">
    <property type="match status" value="1"/>
</dbReference>
<dbReference type="Pfam" id="PF13487">
    <property type="entry name" value="HD_5"/>
    <property type="match status" value="1"/>
</dbReference>
<feature type="domain" description="Response regulatory" evidence="2">
    <location>
        <begin position="7"/>
        <end position="122"/>
    </location>
</feature>
<dbReference type="EMBL" id="LVJZ01000003">
    <property type="protein sequence ID" value="ODB96180.1"/>
    <property type="molecule type" value="Genomic_DNA"/>
</dbReference>
<protein>
    <submittedName>
        <fullName evidence="3">Histidine kinase</fullName>
    </submittedName>
</protein>
<evidence type="ECO:0000313" key="4">
    <source>
        <dbReference type="Proteomes" id="UP000094849"/>
    </source>
</evidence>
<keyword evidence="3" id="KW-0808">Transferase</keyword>
<dbReference type="Proteomes" id="UP000094849">
    <property type="component" value="Unassembled WGS sequence"/>
</dbReference>
<keyword evidence="3" id="KW-0418">Kinase</keyword>
<gene>
    <name evidence="3" type="ORF">A3196_05020</name>
</gene>
<dbReference type="AlphaFoldDB" id="A0A1E2UN60"/>
<accession>A0A1E2UN60</accession>
<dbReference type="SMART" id="SM00448">
    <property type="entry name" value="REC"/>
    <property type="match status" value="1"/>
</dbReference>
<dbReference type="GO" id="GO:0000160">
    <property type="term" value="P:phosphorelay signal transduction system"/>
    <property type="evidence" value="ECO:0007669"/>
    <property type="project" value="InterPro"/>
</dbReference>
<comment type="caution">
    <text evidence="3">The sequence shown here is derived from an EMBL/GenBank/DDBJ whole genome shotgun (WGS) entry which is preliminary data.</text>
</comment>
<dbReference type="PANTHER" id="PTHR45228">
    <property type="entry name" value="CYCLIC DI-GMP PHOSPHODIESTERASE TM_0186-RELATED"/>
    <property type="match status" value="1"/>
</dbReference>
<dbReference type="PANTHER" id="PTHR45228:SF8">
    <property type="entry name" value="TWO-COMPONENT RESPONSE REGULATOR-RELATED"/>
    <property type="match status" value="1"/>
</dbReference>
<dbReference type="GO" id="GO:0016301">
    <property type="term" value="F:kinase activity"/>
    <property type="evidence" value="ECO:0007669"/>
    <property type="project" value="UniProtKB-KW"/>
</dbReference>
<dbReference type="InterPro" id="IPR052020">
    <property type="entry name" value="Cyclic_di-GMP/3'3'-cGAMP_PDE"/>
</dbReference>
<dbReference type="STRING" id="1818881.A3196_05020"/>
<dbReference type="InterPro" id="IPR001789">
    <property type="entry name" value="Sig_transdc_resp-reg_receiver"/>
</dbReference>
<evidence type="ECO:0000313" key="3">
    <source>
        <dbReference type="EMBL" id="ODB96180.1"/>
    </source>
</evidence>
<evidence type="ECO:0000259" key="2">
    <source>
        <dbReference type="PROSITE" id="PS50110"/>
    </source>
</evidence>
<organism evidence="3 4">
    <name type="scientific">Candidatus Thiodiazotropha endoloripes</name>
    <dbReference type="NCBI Taxonomy" id="1818881"/>
    <lineage>
        <taxon>Bacteria</taxon>
        <taxon>Pseudomonadati</taxon>
        <taxon>Pseudomonadota</taxon>
        <taxon>Gammaproteobacteria</taxon>
        <taxon>Chromatiales</taxon>
        <taxon>Sedimenticolaceae</taxon>
        <taxon>Candidatus Thiodiazotropha</taxon>
    </lineage>
</organism>
<name>A0A1E2UN60_9GAMM</name>
<reference evidence="3 4" key="1">
    <citation type="submission" date="2016-03" db="EMBL/GenBank/DDBJ databases">
        <title>Chemosynthetic sulphur-oxidizing symbionts of marine invertebrate animals are capable of nitrogen fixation.</title>
        <authorList>
            <person name="Petersen J.M."/>
            <person name="Kemper A."/>
            <person name="Gruber-Vodicka H."/>
            <person name="Cardini U."/>
            <person name="Geest Mvander."/>
            <person name="Kleiner M."/>
            <person name="Bulgheresi S."/>
            <person name="Fussmann M."/>
            <person name="Herbold C."/>
            <person name="Seah B.K.B."/>
            <person name="Antony C.Paul."/>
            <person name="Liu D."/>
            <person name="Belitz A."/>
            <person name="Weber M."/>
        </authorList>
    </citation>
    <scope>NUCLEOTIDE SEQUENCE [LARGE SCALE GENOMIC DNA]</scope>
    <source>
        <strain evidence="3">G_D</strain>
    </source>
</reference>
<dbReference type="Pfam" id="PF00072">
    <property type="entry name" value="Response_reg"/>
    <property type="match status" value="1"/>
</dbReference>
<feature type="modified residue" description="4-aspartylphosphate" evidence="1">
    <location>
        <position position="56"/>
    </location>
</feature>
<dbReference type="PROSITE" id="PS50110">
    <property type="entry name" value="RESPONSE_REGULATORY"/>
    <property type="match status" value="1"/>
</dbReference>
<evidence type="ECO:0000256" key="1">
    <source>
        <dbReference type="PROSITE-ProRule" id="PRU00169"/>
    </source>
</evidence>
<sequence>MDKPPEKVLMVDDDRNLLDSFRRQFRKRLNLETATSGADGVQAVRDGGPFALVVSDMQMPNMNGVEFLSKVRELSPNTVRIMLTGNANLDVAIDAVNDGNIFRFLNKPVETEVLYQTITEGIKQYRLITNEKVLLNKTLKGAVDLLADVLSMVNPEAFSQSSRIKHHVRSIVRSLSLEDGWHYDLAGMLCQLGYVSLPDDLIQKVMAGDEISKTETELYNSHPEMGSRLLKHIPRLEIVAAMIEHQLDDIGKIDIQGKLNNEQKAILGGQILKVAINYDKLLNLGKSEDEAIEYLRDNPEHFDPALVEILIQGSMNRKVEILNLPLDQLEPGMIVDQPIKTNAGALLLAKGQPLSQAMVFKLKVAYEREVLPDTSFRVFRITPID</sequence>
<dbReference type="Gene3D" id="1.10.3210.10">
    <property type="entry name" value="Hypothetical protein af1432"/>
    <property type="match status" value="1"/>
</dbReference>
<dbReference type="SUPFAM" id="SSF52172">
    <property type="entry name" value="CheY-like"/>
    <property type="match status" value="1"/>
</dbReference>
<dbReference type="CDD" id="cd17569">
    <property type="entry name" value="REC_HupR-like"/>
    <property type="match status" value="1"/>
</dbReference>
<dbReference type="InterPro" id="IPR011006">
    <property type="entry name" value="CheY-like_superfamily"/>
</dbReference>
<keyword evidence="1" id="KW-0597">Phosphoprotein</keyword>